<reference evidence="2" key="1">
    <citation type="submission" date="2021-02" db="EMBL/GenBank/DDBJ databases">
        <authorList>
            <person name="Nowell W R."/>
        </authorList>
    </citation>
    <scope>NUCLEOTIDE SEQUENCE</scope>
</reference>
<keyword evidence="1" id="KW-0472">Membrane</keyword>
<feature type="transmembrane region" description="Helical" evidence="1">
    <location>
        <begin position="35"/>
        <end position="55"/>
    </location>
</feature>
<evidence type="ECO:0000313" key="7">
    <source>
        <dbReference type="EMBL" id="CAF3992900.1"/>
    </source>
</evidence>
<keyword evidence="1" id="KW-1133">Transmembrane helix</keyword>
<evidence type="ECO:0000313" key="8">
    <source>
        <dbReference type="EMBL" id="CAF4024717.1"/>
    </source>
</evidence>
<accession>A0A816A5L6</accession>
<dbReference type="Proteomes" id="UP000663824">
    <property type="component" value="Unassembled WGS sequence"/>
</dbReference>
<organism evidence="2 11">
    <name type="scientific">Rotaria magnacalcarata</name>
    <dbReference type="NCBI Taxonomy" id="392030"/>
    <lineage>
        <taxon>Eukaryota</taxon>
        <taxon>Metazoa</taxon>
        <taxon>Spiralia</taxon>
        <taxon>Gnathifera</taxon>
        <taxon>Rotifera</taxon>
        <taxon>Eurotatoria</taxon>
        <taxon>Bdelloidea</taxon>
        <taxon>Philodinida</taxon>
        <taxon>Philodinidae</taxon>
        <taxon>Rotaria</taxon>
    </lineage>
</organism>
<dbReference type="EMBL" id="CAJNRF010000372">
    <property type="protein sequence ID" value="CAF1957244.1"/>
    <property type="molecule type" value="Genomic_DNA"/>
</dbReference>
<dbReference type="Proteomes" id="UP000681967">
    <property type="component" value="Unassembled WGS sequence"/>
</dbReference>
<evidence type="ECO:0000313" key="2">
    <source>
        <dbReference type="EMBL" id="CAF1591338.1"/>
    </source>
</evidence>
<dbReference type="Proteomes" id="UP000676336">
    <property type="component" value="Unassembled WGS sequence"/>
</dbReference>
<evidence type="ECO:0000313" key="11">
    <source>
        <dbReference type="Proteomes" id="UP000663855"/>
    </source>
</evidence>
<evidence type="ECO:0000313" key="12">
    <source>
        <dbReference type="Proteomes" id="UP000663866"/>
    </source>
</evidence>
<proteinExistence type="predicted"/>
<dbReference type="EMBL" id="CAJOBH010008622">
    <property type="protein sequence ID" value="CAF4118646.1"/>
    <property type="molecule type" value="Genomic_DNA"/>
</dbReference>
<dbReference type="EMBL" id="CAJOBF010002300">
    <property type="protein sequence ID" value="CAF4024717.1"/>
    <property type="molecule type" value="Genomic_DNA"/>
</dbReference>
<protein>
    <submittedName>
        <fullName evidence="2">Uncharacterized protein</fullName>
    </submittedName>
</protein>
<evidence type="ECO:0000313" key="10">
    <source>
        <dbReference type="EMBL" id="CAF4150224.1"/>
    </source>
</evidence>
<dbReference type="EMBL" id="CAJOBG010002232">
    <property type="protein sequence ID" value="CAF3992900.1"/>
    <property type="molecule type" value="Genomic_DNA"/>
</dbReference>
<keyword evidence="1" id="KW-0812">Transmembrane</keyword>
<dbReference type="Proteomes" id="UP000663866">
    <property type="component" value="Unassembled WGS sequence"/>
</dbReference>
<dbReference type="EMBL" id="CAJNOV010016486">
    <property type="protein sequence ID" value="CAF1591338.1"/>
    <property type="molecule type" value="Genomic_DNA"/>
</dbReference>
<evidence type="ECO:0000313" key="5">
    <source>
        <dbReference type="EMBL" id="CAF2209262.1"/>
    </source>
</evidence>
<dbReference type="EMBL" id="CAJOBI010003837">
    <property type="protein sequence ID" value="CAF3982297.1"/>
    <property type="molecule type" value="Genomic_DNA"/>
</dbReference>
<dbReference type="Proteomes" id="UP000663855">
    <property type="component" value="Unassembled WGS sequence"/>
</dbReference>
<dbReference type="EMBL" id="CAJNRE010019784">
    <property type="protein sequence ID" value="CAF2209262.1"/>
    <property type="molecule type" value="Genomic_DNA"/>
</dbReference>
<gene>
    <name evidence="9" type="ORF">BYL167_LOCUS19963</name>
    <name evidence="2" type="ORF">CJN711_LOCUS34089</name>
    <name evidence="10" type="ORF">GIL414_LOCUS19485</name>
    <name evidence="5" type="ORF">MBJ925_LOCUS35787</name>
    <name evidence="7" type="ORF">OVN521_LOCUS14591</name>
    <name evidence="6" type="ORF">SMN809_LOCUS10926</name>
    <name evidence="8" type="ORF">UXM345_LOCUS17598</name>
    <name evidence="3" type="ORF">WKI299_LOCUS2664</name>
    <name evidence="4" type="ORF">XDN619_LOCUS26688</name>
</gene>
<dbReference type="Proteomes" id="UP000663842">
    <property type="component" value="Unassembled WGS sequence"/>
</dbReference>
<dbReference type="EMBL" id="CAJNRG010012526">
    <property type="protein sequence ID" value="CAF2140775.1"/>
    <property type="molecule type" value="Genomic_DNA"/>
</dbReference>
<dbReference type="AlphaFoldDB" id="A0A816A5L6"/>
<evidence type="ECO:0000313" key="4">
    <source>
        <dbReference type="EMBL" id="CAF2140775.1"/>
    </source>
</evidence>
<sequence length="91" mass="10470">MNASTLFNNDTLLTTIVTTSRTIKQTYITNPFDSWYIGGVTFMVIVVLVLFYANFYREHCFQLLWTQFLFKLHLIEPPSTAASSPMPINTL</sequence>
<name>A0A816A5L6_9BILA</name>
<dbReference type="Proteomes" id="UP000681720">
    <property type="component" value="Unassembled WGS sequence"/>
</dbReference>
<keyword evidence="12" id="KW-1185">Reference proteome</keyword>
<dbReference type="Proteomes" id="UP000663856">
    <property type="component" value="Unassembled WGS sequence"/>
</dbReference>
<evidence type="ECO:0000313" key="9">
    <source>
        <dbReference type="EMBL" id="CAF4118646.1"/>
    </source>
</evidence>
<evidence type="ECO:0000313" key="3">
    <source>
        <dbReference type="EMBL" id="CAF1957244.1"/>
    </source>
</evidence>
<comment type="caution">
    <text evidence="2">The sequence shown here is derived from an EMBL/GenBank/DDBJ whole genome shotgun (WGS) entry which is preliminary data.</text>
</comment>
<evidence type="ECO:0000313" key="6">
    <source>
        <dbReference type="EMBL" id="CAF3982297.1"/>
    </source>
</evidence>
<dbReference type="EMBL" id="CAJOBJ010009954">
    <property type="protein sequence ID" value="CAF4150224.1"/>
    <property type="molecule type" value="Genomic_DNA"/>
</dbReference>
<evidence type="ECO:0000256" key="1">
    <source>
        <dbReference type="SAM" id="Phobius"/>
    </source>
</evidence>
<dbReference type="Proteomes" id="UP000663887">
    <property type="component" value="Unassembled WGS sequence"/>
</dbReference>